<dbReference type="GO" id="GO:0102334">
    <property type="term" value="F:N,N'-diacetylbacilliosaminyl-1-phosphate transferase activity"/>
    <property type="evidence" value="ECO:0007669"/>
    <property type="project" value="UniProtKB-EC"/>
</dbReference>
<reference evidence="3 4" key="1">
    <citation type="submission" date="2016-12" db="EMBL/GenBank/DDBJ databases">
        <authorList>
            <person name="Song W.-J."/>
            <person name="Kurnit D.M."/>
        </authorList>
    </citation>
    <scope>NUCLEOTIDE SEQUENCE [LARGE SCALE GENOMIC DNA]</scope>
    <source>
        <strain evidence="3 4">IMCC3135</strain>
    </source>
</reference>
<name>A0A2Z2NTG3_9GAMM</name>
<evidence type="ECO:0000313" key="4">
    <source>
        <dbReference type="Proteomes" id="UP000250079"/>
    </source>
</evidence>
<protein>
    <submittedName>
        <fullName evidence="3">Undecaprenyl phosphate N,N'-diacetylbacillosamine 1-phosphate transferase</fullName>
        <ecNumber evidence="3">2.7.8.36</ecNumber>
    </submittedName>
</protein>
<keyword evidence="3" id="KW-0808">Transferase</keyword>
<evidence type="ECO:0000313" key="3">
    <source>
        <dbReference type="EMBL" id="ASJ74609.1"/>
    </source>
</evidence>
<dbReference type="Pfam" id="PF02397">
    <property type="entry name" value="Bac_transf"/>
    <property type="match status" value="1"/>
</dbReference>
<evidence type="ECO:0000256" key="1">
    <source>
        <dbReference type="ARBA" id="ARBA00006464"/>
    </source>
</evidence>
<evidence type="ECO:0000259" key="2">
    <source>
        <dbReference type="Pfam" id="PF02397"/>
    </source>
</evidence>
<keyword evidence="4" id="KW-1185">Reference proteome</keyword>
<dbReference type="EMBL" id="CP018632">
    <property type="protein sequence ID" value="ASJ74609.1"/>
    <property type="molecule type" value="Genomic_DNA"/>
</dbReference>
<sequence length="190" mass="21447">MYRIFKRLFDLVVAFLVLVFLLFPMLIVAVAIKATSRGSVLYWSKRVGENGKFFYMPKFRTMHVGTPEVATDILKDASAHVTWCGHYLRKYSIDELPQLYSILKGDMSFVGPRPALHNQISLIELRDDKNVSHLIPGLTGLAQISGRDTLSDEAKVELDSDYQKSASMLNDVKIILATIRKTVAMENVSH</sequence>
<dbReference type="EC" id="2.7.8.36" evidence="3"/>
<dbReference type="Proteomes" id="UP000250079">
    <property type="component" value="Chromosome"/>
</dbReference>
<accession>A0A2Z2NTG3</accession>
<comment type="similarity">
    <text evidence="1">Belongs to the bacterial sugar transferase family.</text>
</comment>
<dbReference type="PANTHER" id="PTHR30576:SF10">
    <property type="entry name" value="SLL5057 PROTEIN"/>
    <property type="match status" value="1"/>
</dbReference>
<dbReference type="PANTHER" id="PTHR30576">
    <property type="entry name" value="COLANIC BIOSYNTHESIS UDP-GLUCOSE LIPID CARRIER TRANSFERASE"/>
    <property type="match status" value="1"/>
</dbReference>
<dbReference type="KEGG" id="gai:IMCC3135_22695"/>
<proteinExistence type="inferred from homology"/>
<dbReference type="OrthoDB" id="9808602at2"/>
<organism evidence="3 4">
    <name type="scientific">Granulosicoccus antarcticus IMCC3135</name>
    <dbReference type="NCBI Taxonomy" id="1192854"/>
    <lineage>
        <taxon>Bacteria</taxon>
        <taxon>Pseudomonadati</taxon>
        <taxon>Pseudomonadota</taxon>
        <taxon>Gammaproteobacteria</taxon>
        <taxon>Chromatiales</taxon>
        <taxon>Granulosicoccaceae</taxon>
        <taxon>Granulosicoccus</taxon>
    </lineage>
</organism>
<gene>
    <name evidence="3" type="primary">pglC</name>
    <name evidence="3" type="ORF">IMCC3135_22695</name>
</gene>
<feature type="domain" description="Bacterial sugar transferase" evidence="2">
    <location>
        <begin position="6"/>
        <end position="183"/>
    </location>
</feature>
<dbReference type="AlphaFoldDB" id="A0A2Z2NTG3"/>
<dbReference type="InterPro" id="IPR003362">
    <property type="entry name" value="Bact_transf"/>
</dbReference>